<feature type="compositionally biased region" description="Basic and acidic residues" evidence="1">
    <location>
        <begin position="51"/>
        <end position="63"/>
    </location>
</feature>
<evidence type="ECO:0000256" key="1">
    <source>
        <dbReference type="SAM" id="MobiDB-lite"/>
    </source>
</evidence>
<gene>
    <name evidence="2" type="ORF">L2K70_18360</name>
</gene>
<dbReference type="Proteomes" id="UP001201161">
    <property type="component" value="Unassembled WGS sequence"/>
</dbReference>
<proteinExistence type="predicted"/>
<dbReference type="RefSeq" id="WP_236404724.1">
    <property type="nucleotide sequence ID" value="NZ_JAKJHZ010000011.1"/>
</dbReference>
<feature type="compositionally biased region" description="Polar residues" evidence="1">
    <location>
        <begin position="93"/>
        <end position="110"/>
    </location>
</feature>
<evidence type="ECO:0000313" key="2">
    <source>
        <dbReference type="EMBL" id="MCF6379578.1"/>
    </source>
</evidence>
<accession>A0ABS9HHI8</accession>
<keyword evidence="3" id="KW-1185">Reference proteome</keyword>
<protein>
    <submittedName>
        <fullName evidence="2">YtxH domain-containing protein</fullName>
    </submittedName>
</protein>
<organism evidence="2 3">
    <name type="scientific">Nocardioides potassii</name>
    <dbReference type="NCBI Taxonomy" id="2911371"/>
    <lineage>
        <taxon>Bacteria</taxon>
        <taxon>Bacillati</taxon>
        <taxon>Actinomycetota</taxon>
        <taxon>Actinomycetes</taxon>
        <taxon>Propionibacteriales</taxon>
        <taxon>Nocardioidaceae</taxon>
        <taxon>Nocardioides</taxon>
    </lineage>
</organism>
<feature type="region of interest" description="Disordered" evidence="1">
    <location>
        <begin position="33"/>
        <end position="110"/>
    </location>
</feature>
<dbReference type="EMBL" id="JAKJHZ010000011">
    <property type="protein sequence ID" value="MCF6379578.1"/>
    <property type="molecule type" value="Genomic_DNA"/>
</dbReference>
<reference evidence="2 3" key="1">
    <citation type="submission" date="2022-01" db="EMBL/GenBank/DDBJ databases">
        <title>Nocardioides sp. nov., an actinomycete isolated from mining soil.</title>
        <authorList>
            <person name="Liu L."/>
        </authorList>
    </citation>
    <scope>NUCLEOTIDE SEQUENCE [LARGE SCALE GENOMIC DNA]</scope>
    <source>
        <strain evidence="2 3">KLBMP 9356</strain>
    </source>
</reference>
<feature type="compositionally biased region" description="Low complexity" evidence="1">
    <location>
        <begin position="64"/>
        <end position="76"/>
    </location>
</feature>
<name>A0ABS9HHI8_9ACTN</name>
<sequence>MRKLSLLIAGGIGYVLGTRAGRERYEQIKKAATRVKEDPRVQEKASQAADLAKEKAPVVKDKVAAAASTAADKVTPSGSGSGDHRSDLEDQLNPESTALQDNPYPQGNLP</sequence>
<evidence type="ECO:0000313" key="3">
    <source>
        <dbReference type="Proteomes" id="UP001201161"/>
    </source>
</evidence>
<feature type="compositionally biased region" description="Basic and acidic residues" evidence="1">
    <location>
        <begin position="33"/>
        <end position="43"/>
    </location>
</feature>
<comment type="caution">
    <text evidence="2">The sequence shown here is derived from an EMBL/GenBank/DDBJ whole genome shotgun (WGS) entry which is preliminary data.</text>
</comment>